<name>A0A6I4TZP1_9SPHN</name>
<reference evidence="1 2" key="1">
    <citation type="submission" date="2019-12" db="EMBL/GenBank/DDBJ databases">
        <title>Genomic-based taxomic classification of the family Erythrobacteraceae.</title>
        <authorList>
            <person name="Xu L."/>
        </authorList>
    </citation>
    <scope>NUCLEOTIDE SEQUENCE [LARGE SCALE GENOMIC DNA]</scope>
    <source>
        <strain evidence="1 2">S36</strain>
    </source>
</reference>
<gene>
    <name evidence="1" type="ORF">GRI97_17565</name>
</gene>
<dbReference type="Proteomes" id="UP000469430">
    <property type="component" value="Unassembled WGS sequence"/>
</dbReference>
<organism evidence="1 2">
    <name type="scientific">Croceibacterium xixiisoli</name>
    <dbReference type="NCBI Taxonomy" id="1476466"/>
    <lineage>
        <taxon>Bacteria</taxon>
        <taxon>Pseudomonadati</taxon>
        <taxon>Pseudomonadota</taxon>
        <taxon>Alphaproteobacteria</taxon>
        <taxon>Sphingomonadales</taxon>
        <taxon>Erythrobacteraceae</taxon>
        <taxon>Croceibacterium</taxon>
    </lineage>
</organism>
<comment type="caution">
    <text evidence="1">The sequence shown here is derived from an EMBL/GenBank/DDBJ whole genome shotgun (WGS) entry which is preliminary data.</text>
</comment>
<dbReference type="AlphaFoldDB" id="A0A6I4TZP1"/>
<evidence type="ECO:0000313" key="2">
    <source>
        <dbReference type="Proteomes" id="UP000469430"/>
    </source>
</evidence>
<dbReference type="RefSeq" id="WP_161392543.1">
    <property type="nucleotide sequence ID" value="NZ_JBHSCP010000001.1"/>
</dbReference>
<keyword evidence="2" id="KW-1185">Reference proteome</keyword>
<evidence type="ECO:0000313" key="1">
    <source>
        <dbReference type="EMBL" id="MXP00801.1"/>
    </source>
</evidence>
<proteinExistence type="predicted"/>
<sequence>MKPWIYVRLRREAAGLSIEEAARPFWKQEHHRADVERNLARLEQPGVRLRRGFHTADLARAFPFEIEVYRQLCEAPEESHPRLCLACGWDEWTIQPDTLGQDSTWSTSDPQLCTLCEQLGRAKAVG</sequence>
<accession>A0A6I4TZP1</accession>
<dbReference type="EMBL" id="WTYJ01000005">
    <property type="protein sequence ID" value="MXP00801.1"/>
    <property type="molecule type" value="Genomic_DNA"/>
</dbReference>
<dbReference type="OrthoDB" id="7503969at2"/>
<protein>
    <submittedName>
        <fullName evidence="1">Uncharacterized protein</fullName>
    </submittedName>
</protein>